<evidence type="ECO:0000313" key="2">
    <source>
        <dbReference type="EMBL" id="SDD31137.1"/>
    </source>
</evidence>
<dbReference type="STRING" id="1391627.SAMN05216464_101372"/>
<organism evidence="2 3">
    <name type="scientific">Mucilaginibacter pineti</name>
    <dbReference type="NCBI Taxonomy" id="1391627"/>
    <lineage>
        <taxon>Bacteria</taxon>
        <taxon>Pseudomonadati</taxon>
        <taxon>Bacteroidota</taxon>
        <taxon>Sphingobacteriia</taxon>
        <taxon>Sphingobacteriales</taxon>
        <taxon>Sphingobacteriaceae</taxon>
        <taxon>Mucilaginibacter</taxon>
    </lineage>
</organism>
<dbReference type="GO" id="GO:0016209">
    <property type="term" value="F:antioxidant activity"/>
    <property type="evidence" value="ECO:0007669"/>
    <property type="project" value="InterPro"/>
</dbReference>
<dbReference type="Proteomes" id="UP000199072">
    <property type="component" value="Unassembled WGS sequence"/>
</dbReference>
<gene>
    <name evidence="2" type="ORF">SAMN05216464_101372</name>
</gene>
<accession>A0A1G6TRW4</accession>
<dbReference type="InterPro" id="IPR036249">
    <property type="entry name" value="Thioredoxin-like_sf"/>
</dbReference>
<dbReference type="OrthoDB" id="645652at2"/>
<dbReference type="RefSeq" id="WP_091143296.1">
    <property type="nucleotide sequence ID" value="NZ_FNAI01000001.1"/>
</dbReference>
<protein>
    <submittedName>
        <fullName evidence="2">Peroxiredoxin</fullName>
    </submittedName>
</protein>
<name>A0A1G6TRW4_9SPHI</name>
<dbReference type="EMBL" id="FNAI01000001">
    <property type="protein sequence ID" value="SDD31137.1"/>
    <property type="molecule type" value="Genomic_DNA"/>
</dbReference>
<dbReference type="SUPFAM" id="SSF52833">
    <property type="entry name" value="Thioredoxin-like"/>
    <property type="match status" value="1"/>
</dbReference>
<evidence type="ECO:0000313" key="3">
    <source>
        <dbReference type="Proteomes" id="UP000199072"/>
    </source>
</evidence>
<dbReference type="AlphaFoldDB" id="A0A1G6TRW4"/>
<reference evidence="2 3" key="1">
    <citation type="submission" date="2016-10" db="EMBL/GenBank/DDBJ databases">
        <authorList>
            <person name="de Groot N.N."/>
        </authorList>
    </citation>
    <scope>NUCLEOTIDE SEQUENCE [LARGE SCALE GENOMIC DNA]</scope>
    <source>
        <strain evidence="2 3">47C3B</strain>
    </source>
</reference>
<dbReference type="GO" id="GO:0016491">
    <property type="term" value="F:oxidoreductase activity"/>
    <property type="evidence" value="ECO:0007669"/>
    <property type="project" value="InterPro"/>
</dbReference>
<dbReference type="Pfam" id="PF00578">
    <property type="entry name" value="AhpC-TSA"/>
    <property type="match status" value="1"/>
</dbReference>
<dbReference type="Gene3D" id="3.40.30.10">
    <property type="entry name" value="Glutaredoxin"/>
    <property type="match status" value="1"/>
</dbReference>
<keyword evidence="3" id="KW-1185">Reference proteome</keyword>
<proteinExistence type="predicted"/>
<sequence length="213" mass="24310">MLNTNNKYPFFDLLEVVADADLPFKPFKKLQPVKAGNYVPDLKLSVDYSRWQQFYNGSETHGPVSLRNLQSKPLVIAFYSQHWRNHGLDLLKQLNSIQQEIKASGGNLLVITDERTDDLEKLAWAQSLTLNFYHDPEKNVAQVFRVFSDNDPAWNRFSGIDENAPLLATYIVDSARQVVYHHIDWDFLGTFSSADIISAVYESSLIGNNRKSA</sequence>
<feature type="domain" description="Alkyl hydroperoxide reductase subunit C/ Thiol specific antioxidant" evidence="1">
    <location>
        <begin position="39"/>
        <end position="180"/>
    </location>
</feature>
<evidence type="ECO:0000259" key="1">
    <source>
        <dbReference type="Pfam" id="PF00578"/>
    </source>
</evidence>
<dbReference type="InterPro" id="IPR000866">
    <property type="entry name" value="AhpC/TSA"/>
</dbReference>